<comment type="caution">
    <text evidence="1">The sequence shown here is derived from an EMBL/GenBank/DDBJ whole genome shotgun (WGS) entry which is preliminary data.</text>
</comment>
<proteinExistence type="predicted"/>
<accession>A0ACB8QCP6</accession>
<sequence length="348" mass="37434">MATNTAWRLPSAGAGISALKKVPEAIPSPQPHQYLVRIRAVSLNFRDLAILGGATYGMPVKQDVVLGSDLAGDIVEAGKSATKYAVGDRVTAIHIPEYYYRLPDNPTSLGGPIDGTLQEYCVFDEMSLVRAPAYLTYEELCCFAVAGVTAWNALLGGGTPLRPGQTALFQGTGGVSVFGLQIAHAAGARTIITSSSDDKLELAKKLGATFLINYKKTPDWDKEVKRLTNSVGAHHVIDNVGVSEIERCFGAVTRGGTISNVGFLGGTEAPKTINTPLLALWSGSQMRGIFLGSRQHLEELLDFADVHQIHPYIHKVFEFDQLPEALEYFKSGQSFGKIVVRVGLASEK</sequence>
<protein>
    <submittedName>
        <fullName evidence="1">Alcohol dehydrogenase protein</fullName>
    </submittedName>
</protein>
<reference evidence="1" key="1">
    <citation type="submission" date="2021-02" db="EMBL/GenBank/DDBJ databases">
        <authorList>
            <consortium name="DOE Joint Genome Institute"/>
            <person name="Ahrendt S."/>
            <person name="Looney B.P."/>
            <person name="Miyauchi S."/>
            <person name="Morin E."/>
            <person name="Drula E."/>
            <person name="Courty P.E."/>
            <person name="Chicoki N."/>
            <person name="Fauchery L."/>
            <person name="Kohler A."/>
            <person name="Kuo A."/>
            <person name="Labutti K."/>
            <person name="Pangilinan J."/>
            <person name="Lipzen A."/>
            <person name="Riley R."/>
            <person name="Andreopoulos W."/>
            <person name="He G."/>
            <person name="Johnson J."/>
            <person name="Barry K.W."/>
            <person name="Grigoriev I.V."/>
            <person name="Nagy L."/>
            <person name="Hibbett D."/>
            <person name="Henrissat B."/>
            <person name="Matheny P.B."/>
            <person name="Labbe J."/>
            <person name="Martin F."/>
        </authorList>
    </citation>
    <scope>NUCLEOTIDE SEQUENCE</scope>
    <source>
        <strain evidence="1">EC-137</strain>
    </source>
</reference>
<evidence type="ECO:0000313" key="2">
    <source>
        <dbReference type="Proteomes" id="UP000814128"/>
    </source>
</evidence>
<reference evidence="1" key="2">
    <citation type="journal article" date="2022" name="New Phytol.">
        <title>Evolutionary transition to the ectomycorrhizal habit in the genomes of a hyperdiverse lineage of mushroom-forming fungi.</title>
        <authorList>
            <person name="Looney B."/>
            <person name="Miyauchi S."/>
            <person name="Morin E."/>
            <person name="Drula E."/>
            <person name="Courty P.E."/>
            <person name="Kohler A."/>
            <person name="Kuo A."/>
            <person name="LaButti K."/>
            <person name="Pangilinan J."/>
            <person name="Lipzen A."/>
            <person name="Riley R."/>
            <person name="Andreopoulos W."/>
            <person name="He G."/>
            <person name="Johnson J."/>
            <person name="Nolan M."/>
            <person name="Tritt A."/>
            <person name="Barry K.W."/>
            <person name="Grigoriev I.V."/>
            <person name="Nagy L.G."/>
            <person name="Hibbett D."/>
            <person name="Henrissat B."/>
            <person name="Matheny P.B."/>
            <person name="Labbe J."/>
            <person name="Martin F.M."/>
        </authorList>
    </citation>
    <scope>NUCLEOTIDE SEQUENCE</scope>
    <source>
        <strain evidence="1">EC-137</strain>
    </source>
</reference>
<organism evidence="1 2">
    <name type="scientific">Vararia minispora EC-137</name>
    <dbReference type="NCBI Taxonomy" id="1314806"/>
    <lineage>
        <taxon>Eukaryota</taxon>
        <taxon>Fungi</taxon>
        <taxon>Dikarya</taxon>
        <taxon>Basidiomycota</taxon>
        <taxon>Agaricomycotina</taxon>
        <taxon>Agaricomycetes</taxon>
        <taxon>Russulales</taxon>
        <taxon>Lachnocladiaceae</taxon>
        <taxon>Vararia</taxon>
    </lineage>
</organism>
<dbReference type="Proteomes" id="UP000814128">
    <property type="component" value="Unassembled WGS sequence"/>
</dbReference>
<keyword evidence="2" id="KW-1185">Reference proteome</keyword>
<evidence type="ECO:0000313" key="1">
    <source>
        <dbReference type="EMBL" id="KAI0029360.1"/>
    </source>
</evidence>
<dbReference type="EMBL" id="MU273681">
    <property type="protein sequence ID" value="KAI0029360.1"/>
    <property type="molecule type" value="Genomic_DNA"/>
</dbReference>
<name>A0ACB8QCP6_9AGAM</name>
<gene>
    <name evidence="1" type="ORF">K488DRAFT_56558</name>
</gene>